<dbReference type="AlphaFoldDB" id="A0A9D6Z744"/>
<proteinExistence type="predicted"/>
<protein>
    <submittedName>
        <fullName evidence="1">Uncharacterized protein</fullName>
    </submittedName>
</protein>
<organism evidence="1 2">
    <name type="scientific">Desulfomonile tiedjei</name>
    <dbReference type="NCBI Taxonomy" id="2358"/>
    <lineage>
        <taxon>Bacteria</taxon>
        <taxon>Pseudomonadati</taxon>
        <taxon>Thermodesulfobacteriota</taxon>
        <taxon>Desulfomonilia</taxon>
        <taxon>Desulfomonilales</taxon>
        <taxon>Desulfomonilaceae</taxon>
        <taxon>Desulfomonile</taxon>
    </lineage>
</organism>
<gene>
    <name evidence="1" type="ORF">HY912_14720</name>
</gene>
<comment type="caution">
    <text evidence="1">The sequence shown here is derived from an EMBL/GenBank/DDBJ whole genome shotgun (WGS) entry which is preliminary data.</text>
</comment>
<evidence type="ECO:0000313" key="2">
    <source>
        <dbReference type="Proteomes" id="UP000807825"/>
    </source>
</evidence>
<dbReference type="Proteomes" id="UP000807825">
    <property type="component" value="Unassembled WGS sequence"/>
</dbReference>
<sequence length="64" mass="7438">MSGHRELTWEKVSGIELAEIRTLMLIKEVHPQQLQRILDAKGVTALDHLDCLTVRNFLHYLRSL</sequence>
<dbReference type="EMBL" id="JACRDE010000385">
    <property type="protein sequence ID" value="MBI5250741.1"/>
    <property type="molecule type" value="Genomic_DNA"/>
</dbReference>
<evidence type="ECO:0000313" key="1">
    <source>
        <dbReference type="EMBL" id="MBI5250741.1"/>
    </source>
</evidence>
<reference evidence="1" key="1">
    <citation type="submission" date="2020-07" db="EMBL/GenBank/DDBJ databases">
        <title>Huge and variable diversity of episymbiotic CPR bacteria and DPANN archaea in groundwater ecosystems.</title>
        <authorList>
            <person name="He C.Y."/>
            <person name="Keren R."/>
            <person name="Whittaker M."/>
            <person name="Farag I.F."/>
            <person name="Doudna J."/>
            <person name="Cate J.H.D."/>
            <person name="Banfield J.F."/>
        </authorList>
    </citation>
    <scope>NUCLEOTIDE SEQUENCE</scope>
    <source>
        <strain evidence="1">NC_groundwater_1664_Pr3_B-0.1um_52_9</strain>
    </source>
</reference>
<name>A0A9D6Z744_9BACT</name>
<accession>A0A9D6Z744</accession>